<dbReference type="EMBL" id="CAJNJA010010454">
    <property type="protein sequence ID" value="CAE7257759.1"/>
    <property type="molecule type" value="Genomic_DNA"/>
</dbReference>
<evidence type="ECO:0000313" key="2">
    <source>
        <dbReference type="EMBL" id="CAE7257759.1"/>
    </source>
</evidence>
<protein>
    <submittedName>
        <fullName evidence="2">Uncharacterized protein</fullName>
    </submittedName>
</protein>
<comment type="caution">
    <text evidence="2">The sequence shown here is derived from an EMBL/GenBank/DDBJ whole genome shotgun (WGS) entry which is preliminary data.</text>
</comment>
<accession>A0A812M462</accession>
<sequence length="194" mass="22060">MAPGLVTLAVQHLVGDTDVVYFISSAAQEVADILKEAVATISPPGREDEEMPPTSALGKRAEHRLAEGPAKFSKPAGRQGQGSHYPPESEPSHGSGQSSDQWQDRPANPKNWTKEQTRQRQDEMWRQWESNTSWYQTQDIKKLRQEMEQLQEHVRLLARMSLRHEDELSQGTNDNSANMLVILFRMAVVWKEKK</sequence>
<gene>
    <name evidence="2" type="ORF">SNEC2469_LOCUS5744</name>
</gene>
<organism evidence="2 3">
    <name type="scientific">Symbiodinium necroappetens</name>
    <dbReference type="NCBI Taxonomy" id="1628268"/>
    <lineage>
        <taxon>Eukaryota</taxon>
        <taxon>Sar</taxon>
        <taxon>Alveolata</taxon>
        <taxon>Dinophyceae</taxon>
        <taxon>Suessiales</taxon>
        <taxon>Symbiodiniaceae</taxon>
        <taxon>Symbiodinium</taxon>
    </lineage>
</organism>
<feature type="compositionally biased region" description="Basic and acidic residues" evidence="1">
    <location>
        <begin position="112"/>
        <end position="124"/>
    </location>
</feature>
<dbReference type="AlphaFoldDB" id="A0A812M462"/>
<name>A0A812M462_9DINO</name>
<reference evidence="2" key="1">
    <citation type="submission" date="2021-02" db="EMBL/GenBank/DDBJ databases">
        <authorList>
            <person name="Dougan E. K."/>
            <person name="Rhodes N."/>
            <person name="Thang M."/>
            <person name="Chan C."/>
        </authorList>
    </citation>
    <scope>NUCLEOTIDE SEQUENCE</scope>
</reference>
<proteinExistence type="predicted"/>
<keyword evidence="3" id="KW-1185">Reference proteome</keyword>
<evidence type="ECO:0000313" key="3">
    <source>
        <dbReference type="Proteomes" id="UP000601435"/>
    </source>
</evidence>
<feature type="compositionally biased region" description="Polar residues" evidence="1">
    <location>
        <begin position="92"/>
        <end position="101"/>
    </location>
</feature>
<dbReference type="Proteomes" id="UP000601435">
    <property type="component" value="Unassembled WGS sequence"/>
</dbReference>
<evidence type="ECO:0000256" key="1">
    <source>
        <dbReference type="SAM" id="MobiDB-lite"/>
    </source>
</evidence>
<feature type="region of interest" description="Disordered" evidence="1">
    <location>
        <begin position="41"/>
        <end position="124"/>
    </location>
</feature>
<feature type="non-terminal residue" evidence="2">
    <location>
        <position position="194"/>
    </location>
</feature>